<reference evidence="1" key="1">
    <citation type="submission" date="2021-03" db="EMBL/GenBank/DDBJ databases">
        <title>Draft genome sequence of rust myrtle Austropuccinia psidii MF-1, a brazilian biotype.</title>
        <authorList>
            <person name="Quecine M.C."/>
            <person name="Pachon D.M.R."/>
            <person name="Bonatelli M.L."/>
            <person name="Correr F.H."/>
            <person name="Franceschini L.M."/>
            <person name="Leite T.F."/>
            <person name="Margarido G.R.A."/>
            <person name="Almeida C.A."/>
            <person name="Ferrarezi J.A."/>
            <person name="Labate C.A."/>
        </authorList>
    </citation>
    <scope>NUCLEOTIDE SEQUENCE</scope>
    <source>
        <strain evidence="1">MF-1</strain>
    </source>
</reference>
<protein>
    <submittedName>
        <fullName evidence="1">Uncharacterized protein</fullName>
    </submittedName>
</protein>
<dbReference type="Proteomes" id="UP000765509">
    <property type="component" value="Unassembled WGS sequence"/>
</dbReference>
<sequence>MVPTTRLVSASEQELQEFDLPNENYSKAIGKISYLQVATPGGLSFATSQLLEHLEKPGILHWIAFKHLLCSIKGTLFLCQEATSSAPSKDSPQFQGKTFPLSMHPVLKDPGVVHIWYNIPLCTIFTQQSNGDSLRTKLRDSK</sequence>
<dbReference type="OrthoDB" id="3344688at2759"/>
<comment type="caution">
    <text evidence="1">The sequence shown here is derived from an EMBL/GenBank/DDBJ whole genome shotgun (WGS) entry which is preliminary data.</text>
</comment>
<evidence type="ECO:0000313" key="2">
    <source>
        <dbReference type="Proteomes" id="UP000765509"/>
    </source>
</evidence>
<dbReference type="EMBL" id="AVOT02004875">
    <property type="protein sequence ID" value="MBW0477622.1"/>
    <property type="molecule type" value="Genomic_DNA"/>
</dbReference>
<organism evidence="1 2">
    <name type="scientific">Austropuccinia psidii MF-1</name>
    <dbReference type="NCBI Taxonomy" id="1389203"/>
    <lineage>
        <taxon>Eukaryota</taxon>
        <taxon>Fungi</taxon>
        <taxon>Dikarya</taxon>
        <taxon>Basidiomycota</taxon>
        <taxon>Pucciniomycotina</taxon>
        <taxon>Pucciniomycetes</taxon>
        <taxon>Pucciniales</taxon>
        <taxon>Sphaerophragmiaceae</taxon>
        <taxon>Austropuccinia</taxon>
    </lineage>
</organism>
<name>A0A9Q3C5Q0_9BASI</name>
<evidence type="ECO:0000313" key="1">
    <source>
        <dbReference type="EMBL" id="MBW0477622.1"/>
    </source>
</evidence>
<gene>
    <name evidence="1" type="ORF">O181_017337</name>
</gene>
<dbReference type="AlphaFoldDB" id="A0A9Q3C5Q0"/>
<proteinExistence type="predicted"/>
<accession>A0A9Q3C5Q0</accession>
<keyword evidence="2" id="KW-1185">Reference proteome</keyword>